<keyword evidence="1" id="KW-0472">Membrane</keyword>
<feature type="transmembrane region" description="Helical" evidence="1">
    <location>
        <begin position="118"/>
        <end position="137"/>
    </location>
</feature>
<name>A0A371B0F1_9FIRM</name>
<evidence type="ECO:0008006" key="4">
    <source>
        <dbReference type="Google" id="ProtNLM"/>
    </source>
</evidence>
<feature type="transmembrane region" description="Helical" evidence="1">
    <location>
        <begin position="36"/>
        <end position="55"/>
    </location>
</feature>
<accession>A0A371B0F1</accession>
<organism evidence="2 3">
    <name type="scientific">Anaerosacchariphilus polymeriproducens</name>
    <dbReference type="NCBI Taxonomy" id="1812858"/>
    <lineage>
        <taxon>Bacteria</taxon>
        <taxon>Bacillati</taxon>
        <taxon>Bacillota</taxon>
        <taxon>Clostridia</taxon>
        <taxon>Lachnospirales</taxon>
        <taxon>Lachnospiraceae</taxon>
        <taxon>Anaerosacchariphilus</taxon>
    </lineage>
</organism>
<dbReference type="AlphaFoldDB" id="A0A371B0F1"/>
<feature type="transmembrane region" description="Helical" evidence="1">
    <location>
        <begin position="6"/>
        <end position="29"/>
    </location>
</feature>
<protein>
    <recommendedName>
        <fullName evidence="4">Sporulation sigma-E factor-processing peptidase</fullName>
    </recommendedName>
</protein>
<dbReference type="RefSeq" id="WP_115480168.1">
    <property type="nucleotide sequence ID" value="NZ_QRCT01000002.1"/>
</dbReference>
<keyword evidence="3" id="KW-1185">Reference proteome</keyword>
<sequence length="261" mass="30343">MYYEVYIDVIFFLNLLMDFILLISVKFAFNKNTSHLRIFLGSFLGAFLYCLLMVIPIPLGWIKQIIMLVGINIIMLLVTFRIKSFRFLAEAFCLIAIITFMLGGILQWVYMNILRKKYFITAVVLSLIIMALEKFLYTYYKRKWEKICQVTLYLGEEECKIEALIDTGNGLYDPYTKQPVSIIEYQFMQSYIEKNKKKIRYIPFHSVGKNNGLLPAVTVTGIAISQKNHEKQVENIVVAMVKGSLAAQKNYHMILHPDLLE</sequence>
<reference evidence="2 3" key="1">
    <citation type="submission" date="2018-07" db="EMBL/GenBank/DDBJ databases">
        <title>Anaerosacharophilus polymeroproducens gen. nov. sp. nov., an anaerobic bacterium isolated from salt field.</title>
        <authorList>
            <person name="Kim W."/>
            <person name="Yang S.-H."/>
            <person name="Oh J."/>
            <person name="Lee J.-H."/>
            <person name="Kwon K.K."/>
        </authorList>
    </citation>
    <scope>NUCLEOTIDE SEQUENCE [LARGE SCALE GENOMIC DNA]</scope>
    <source>
        <strain evidence="2 3">MCWD5</strain>
    </source>
</reference>
<dbReference type="InterPro" id="IPR005081">
    <property type="entry name" value="SpoIIGA"/>
</dbReference>
<evidence type="ECO:0000313" key="2">
    <source>
        <dbReference type="EMBL" id="RDU25263.1"/>
    </source>
</evidence>
<feature type="transmembrane region" description="Helical" evidence="1">
    <location>
        <begin position="87"/>
        <end position="106"/>
    </location>
</feature>
<dbReference type="GO" id="GO:0004190">
    <property type="term" value="F:aspartic-type endopeptidase activity"/>
    <property type="evidence" value="ECO:0007669"/>
    <property type="project" value="InterPro"/>
</dbReference>
<comment type="caution">
    <text evidence="2">The sequence shown here is derived from an EMBL/GenBank/DDBJ whole genome shotgun (WGS) entry which is preliminary data.</text>
</comment>
<dbReference type="OrthoDB" id="2690199at2"/>
<dbReference type="EMBL" id="QRCT01000002">
    <property type="protein sequence ID" value="RDU25263.1"/>
    <property type="molecule type" value="Genomic_DNA"/>
</dbReference>
<keyword evidence="1" id="KW-1133">Transmembrane helix</keyword>
<dbReference type="Pfam" id="PF03419">
    <property type="entry name" value="Peptidase_U4"/>
    <property type="match status" value="1"/>
</dbReference>
<feature type="transmembrane region" description="Helical" evidence="1">
    <location>
        <begin position="61"/>
        <end position="80"/>
    </location>
</feature>
<dbReference type="GO" id="GO:0006508">
    <property type="term" value="P:proteolysis"/>
    <property type="evidence" value="ECO:0007669"/>
    <property type="project" value="InterPro"/>
</dbReference>
<evidence type="ECO:0000256" key="1">
    <source>
        <dbReference type="SAM" id="Phobius"/>
    </source>
</evidence>
<gene>
    <name evidence="2" type="ORF">DWV06_00215</name>
</gene>
<evidence type="ECO:0000313" key="3">
    <source>
        <dbReference type="Proteomes" id="UP000255036"/>
    </source>
</evidence>
<dbReference type="Proteomes" id="UP000255036">
    <property type="component" value="Unassembled WGS sequence"/>
</dbReference>
<keyword evidence="1" id="KW-0812">Transmembrane</keyword>
<proteinExistence type="predicted"/>
<dbReference type="GO" id="GO:0030436">
    <property type="term" value="P:asexual sporulation"/>
    <property type="evidence" value="ECO:0007669"/>
    <property type="project" value="InterPro"/>
</dbReference>